<dbReference type="PANTHER" id="PTHR43796:SF2">
    <property type="entry name" value="CARBOXYNORSPERMIDINE SYNTHASE"/>
    <property type="match status" value="1"/>
</dbReference>
<protein>
    <submittedName>
        <fullName evidence="2">Saccharopine dehydrogenase</fullName>
    </submittedName>
</protein>
<evidence type="ECO:0000313" key="2">
    <source>
        <dbReference type="EMBL" id="RKL65756.1"/>
    </source>
</evidence>
<reference evidence="2 3" key="1">
    <citation type="submission" date="2017-10" db="EMBL/GenBank/DDBJ databases">
        <title>Bacillus sp. nov., a halophilic bacterium isolated from a Keqin Lake.</title>
        <authorList>
            <person name="Wang H."/>
        </authorList>
    </citation>
    <scope>NUCLEOTIDE SEQUENCE [LARGE SCALE GENOMIC DNA]</scope>
    <source>
        <strain evidence="2 3">KCTC 13187</strain>
    </source>
</reference>
<comment type="caution">
    <text evidence="2">The sequence shown here is derived from an EMBL/GenBank/DDBJ whole genome shotgun (WGS) entry which is preliminary data.</text>
</comment>
<sequence length="359" mass="40113">MKDKILVIGGYGKVGQVICKDLGSKFPGKVIAAGRNFEKAERFTQTTGENVIPLEFDLFANNAKNKILKQASIVVMCIDQSDTNFIKDCLINGIHYIDITASYSILSKIEALNYTAKESDATAVVSVGLSPGLTNLLVQHSKSYFDTIDKADISLMLGLGEKHGKAGIEWMIDNINASFEVVEDSRKKKVKTFEDGRKTTFPDNIKDRTVYRFNFAEQHILPKTLHIKSVSNRICFDSRFVTASFALLKKLGILNVLKVKLIRNATVRIFENVHLGSDLFSAKVEASGKKDGKATEFECSVIGKNESRITGKVAAILTEFMYTKEYPSGVYHIEQIVSCQDIIEQLPEDIKFYVNRKRT</sequence>
<dbReference type="AlphaFoldDB" id="A0A3A9KLS3"/>
<dbReference type="Pfam" id="PF03435">
    <property type="entry name" value="Sacchrp_dh_NADP"/>
    <property type="match status" value="1"/>
</dbReference>
<accession>A0A3A9KLS3</accession>
<dbReference type="RefSeq" id="WP_110937803.1">
    <property type="nucleotide sequence ID" value="NZ_KZ614147.1"/>
</dbReference>
<dbReference type="EMBL" id="PDOE01000012">
    <property type="protein sequence ID" value="RKL65756.1"/>
    <property type="molecule type" value="Genomic_DNA"/>
</dbReference>
<dbReference type="SUPFAM" id="SSF51735">
    <property type="entry name" value="NAD(P)-binding Rossmann-fold domains"/>
    <property type="match status" value="1"/>
</dbReference>
<name>A0A3A9KLS3_9BACI</name>
<organism evidence="2 3">
    <name type="scientific">Salipaludibacillus neizhouensis</name>
    <dbReference type="NCBI Taxonomy" id="885475"/>
    <lineage>
        <taxon>Bacteria</taxon>
        <taxon>Bacillati</taxon>
        <taxon>Bacillota</taxon>
        <taxon>Bacilli</taxon>
        <taxon>Bacillales</taxon>
        <taxon>Bacillaceae</taxon>
    </lineage>
</organism>
<feature type="domain" description="Saccharopine dehydrogenase NADP binding" evidence="1">
    <location>
        <begin position="5"/>
        <end position="124"/>
    </location>
</feature>
<dbReference type="OrthoDB" id="1910498at2"/>
<dbReference type="PANTHER" id="PTHR43796">
    <property type="entry name" value="CARBOXYNORSPERMIDINE SYNTHASE"/>
    <property type="match status" value="1"/>
</dbReference>
<proteinExistence type="predicted"/>
<dbReference type="Proteomes" id="UP000281498">
    <property type="component" value="Unassembled WGS sequence"/>
</dbReference>
<evidence type="ECO:0000313" key="3">
    <source>
        <dbReference type="Proteomes" id="UP000281498"/>
    </source>
</evidence>
<dbReference type="InterPro" id="IPR036291">
    <property type="entry name" value="NAD(P)-bd_dom_sf"/>
</dbReference>
<evidence type="ECO:0000259" key="1">
    <source>
        <dbReference type="Pfam" id="PF03435"/>
    </source>
</evidence>
<gene>
    <name evidence="2" type="ORF">CR203_19100</name>
</gene>
<dbReference type="Gene3D" id="3.30.360.10">
    <property type="entry name" value="Dihydrodipicolinate Reductase, domain 2"/>
    <property type="match status" value="1"/>
</dbReference>
<dbReference type="InterPro" id="IPR005097">
    <property type="entry name" value="Sacchrp_dh_NADP-bd"/>
</dbReference>
<dbReference type="Gene3D" id="3.40.50.720">
    <property type="entry name" value="NAD(P)-binding Rossmann-like Domain"/>
    <property type="match status" value="1"/>
</dbReference>
<keyword evidence="3" id="KW-1185">Reference proteome</keyword>